<protein>
    <submittedName>
        <fullName evidence="7">Cysteine-rich venom protein 1</fullName>
    </submittedName>
</protein>
<organism evidence="7">
    <name type="scientific">Neodiprion lecontei</name>
    <name type="common">Redheaded pine sawfly</name>
    <dbReference type="NCBI Taxonomy" id="441921"/>
    <lineage>
        <taxon>Eukaryota</taxon>
        <taxon>Metazoa</taxon>
        <taxon>Ecdysozoa</taxon>
        <taxon>Arthropoda</taxon>
        <taxon>Hexapoda</taxon>
        <taxon>Insecta</taxon>
        <taxon>Pterygota</taxon>
        <taxon>Neoptera</taxon>
        <taxon>Endopterygota</taxon>
        <taxon>Hymenoptera</taxon>
        <taxon>Tenthredinoidea</taxon>
        <taxon>Diprionidae</taxon>
        <taxon>Diprioninae</taxon>
        <taxon>Neodiprion</taxon>
    </lineage>
</organism>
<accession>A0A6J0BUB6</accession>
<name>A0A6J0BUB6_NEOLC</name>
<evidence type="ECO:0000256" key="4">
    <source>
        <dbReference type="SAM" id="SignalP"/>
    </source>
</evidence>
<proteinExistence type="inferred from homology"/>
<reference evidence="7" key="1">
    <citation type="submission" date="2025-08" db="UniProtKB">
        <authorList>
            <consortium name="RefSeq"/>
        </authorList>
    </citation>
    <scope>IDENTIFICATION</scope>
    <source>
        <tissue evidence="7">Thorax and Abdomen</tissue>
    </source>
</reference>
<feature type="signal peptide" evidence="4">
    <location>
        <begin position="1"/>
        <end position="19"/>
    </location>
</feature>
<gene>
    <name evidence="7" type="primary">LOC107223317</name>
</gene>
<evidence type="ECO:0000313" key="7">
    <source>
        <dbReference type="RefSeq" id="XP_015518451.2"/>
    </source>
</evidence>
<dbReference type="Pfam" id="PF01826">
    <property type="entry name" value="TIL"/>
    <property type="match status" value="1"/>
</dbReference>
<keyword evidence="4" id="KW-0732">Signal</keyword>
<keyword evidence="6" id="KW-1185">Reference proteome</keyword>
<dbReference type="RefSeq" id="XP_015518451.2">
    <property type="nucleotide sequence ID" value="XM_015662965.2"/>
</dbReference>
<dbReference type="InterPro" id="IPR002919">
    <property type="entry name" value="TIL_dom"/>
</dbReference>
<sequence length="117" mass="13153">MIRGSYVSLILFLLDVVTSASLRQDIISVHPALPYCGPNTITTKCGNPCEFTCGQLKPKFCPKVCIRNGCVCKPGYVRRDENGPCIHESWCALVAEKWDWIYRPRPRPKGVTAVRQN</sequence>
<dbReference type="CDD" id="cd19941">
    <property type="entry name" value="TIL"/>
    <property type="match status" value="1"/>
</dbReference>
<dbReference type="GeneID" id="107223317"/>
<evidence type="ECO:0000256" key="1">
    <source>
        <dbReference type="ARBA" id="ARBA00007611"/>
    </source>
</evidence>
<feature type="domain" description="TIL" evidence="5">
    <location>
        <begin position="36"/>
        <end position="91"/>
    </location>
</feature>
<dbReference type="InterPro" id="IPR036084">
    <property type="entry name" value="Ser_inhib-like_sf"/>
</dbReference>
<dbReference type="OrthoDB" id="6236007at2759"/>
<dbReference type="AlphaFoldDB" id="A0A6J0BUB6"/>
<dbReference type="PANTHER" id="PTHR23259:SF70">
    <property type="entry name" value="ACCESSORY GLAND PROTEIN ACP62F-RELATED"/>
    <property type="match status" value="1"/>
</dbReference>
<dbReference type="KEGG" id="nlo:107223317"/>
<dbReference type="GO" id="GO:0030414">
    <property type="term" value="F:peptidase inhibitor activity"/>
    <property type="evidence" value="ECO:0007669"/>
    <property type="project" value="UniProtKB-KW"/>
</dbReference>
<dbReference type="Gene3D" id="2.10.25.10">
    <property type="entry name" value="Laminin"/>
    <property type="match status" value="1"/>
</dbReference>
<evidence type="ECO:0000313" key="6">
    <source>
        <dbReference type="Proteomes" id="UP000829291"/>
    </source>
</evidence>
<dbReference type="PANTHER" id="PTHR23259">
    <property type="entry name" value="RIDDLE"/>
    <property type="match status" value="1"/>
</dbReference>
<dbReference type="InterPro" id="IPR051368">
    <property type="entry name" value="SerProtInhib-TIL_Domain"/>
</dbReference>
<dbReference type="InParanoid" id="A0A6J0BUB6"/>
<dbReference type="SUPFAM" id="SSF57567">
    <property type="entry name" value="Serine protease inhibitors"/>
    <property type="match status" value="1"/>
</dbReference>
<evidence type="ECO:0000259" key="5">
    <source>
        <dbReference type="Pfam" id="PF01826"/>
    </source>
</evidence>
<feature type="chain" id="PRO_5046175166" evidence="4">
    <location>
        <begin position="20"/>
        <end position="117"/>
    </location>
</feature>
<keyword evidence="2" id="KW-0646">Protease inhibitor</keyword>
<evidence type="ECO:0000256" key="3">
    <source>
        <dbReference type="ARBA" id="ARBA00023157"/>
    </source>
</evidence>
<evidence type="ECO:0000256" key="2">
    <source>
        <dbReference type="ARBA" id="ARBA00022690"/>
    </source>
</evidence>
<keyword evidence="3" id="KW-1015">Disulfide bond</keyword>
<comment type="similarity">
    <text evidence="1">Belongs to the serine protease inhibitor-like (TIL domain-containing) family.</text>
</comment>
<dbReference type="Proteomes" id="UP000829291">
    <property type="component" value="Chromosome 1"/>
</dbReference>